<name>A0ABQ9XE35_9EUKA</name>
<evidence type="ECO:0000256" key="1">
    <source>
        <dbReference type="SAM" id="MobiDB-lite"/>
    </source>
</evidence>
<feature type="region of interest" description="Disordered" evidence="1">
    <location>
        <begin position="1"/>
        <end position="191"/>
    </location>
</feature>
<dbReference type="Proteomes" id="UP001281761">
    <property type="component" value="Unassembled WGS sequence"/>
</dbReference>
<gene>
    <name evidence="2" type="ORF">BLNAU_15096</name>
</gene>
<dbReference type="EMBL" id="JARBJD010000145">
    <property type="protein sequence ID" value="KAK2949954.1"/>
    <property type="molecule type" value="Genomic_DNA"/>
</dbReference>
<feature type="compositionally biased region" description="Basic and acidic residues" evidence="1">
    <location>
        <begin position="222"/>
        <end position="245"/>
    </location>
</feature>
<proteinExistence type="predicted"/>
<sequence>MNSGSHSGSGDHSFERSGTRAFGTMGTEREGDDHGSDDVNSVQHRNTMHLLSMLTTTARSGSISDLSTSKASSDSKEKVADAPEALRSSREDENMPETDEIDDQDSLHSKSSISSPTEDRQEISTSSKRLYCGTRTKPTRSAPETYSSPIRTSGQQKNKLSEDSDEDSIKDPESGEYQSESSEPHSDGIVPIQKEMDDDEFLSTLSPIHRGTAYVNRQPSPKKQELVERKDKSETVEIERETIHL</sequence>
<protein>
    <submittedName>
        <fullName evidence="2">Uncharacterized protein</fullName>
    </submittedName>
</protein>
<accession>A0ABQ9XE35</accession>
<feature type="compositionally biased region" description="Basic and acidic residues" evidence="1">
    <location>
        <begin position="27"/>
        <end position="37"/>
    </location>
</feature>
<feature type="compositionally biased region" description="Basic and acidic residues" evidence="1">
    <location>
        <begin position="159"/>
        <end position="173"/>
    </location>
</feature>
<feature type="compositionally biased region" description="Polar residues" evidence="1">
    <location>
        <begin position="142"/>
        <end position="158"/>
    </location>
</feature>
<organism evidence="2 3">
    <name type="scientific">Blattamonas nauphoetae</name>
    <dbReference type="NCBI Taxonomy" id="2049346"/>
    <lineage>
        <taxon>Eukaryota</taxon>
        <taxon>Metamonada</taxon>
        <taxon>Preaxostyla</taxon>
        <taxon>Oxymonadida</taxon>
        <taxon>Blattamonas</taxon>
    </lineage>
</organism>
<feature type="compositionally biased region" description="Low complexity" evidence="1">
    <location>
        <begin position="1"/>
        <end position="11"/>
    </location>
</feature>
<feature type="region of interest" description="Disordered" evidence="1">
    <location>
        <begin position="212"/>
        <end position="245"/>
    </location>
</feature>
<evidence type="ECO:0000313" key="2">
    <source>
        <dbReference type="EMBL" id="KAK2949954.1"/>
    </source>
</evidence>
<reference evidence="2 3" key="1">
    <citation type="journal article" date="2022" name="bioRxiv">
        <title>Genomics of Preaxostyla Flagellates Illuminates Evolutionary Transitions and the Path Towards Mitochondrial Loss.</title>
        <authorList>
            <person name="Novak L.V.F."/>
            <person name="Treitli S.C."/>
            <person name="Pyrih J."/>
            <person name="Halakuc P."/>
            <person name="Pipaliya S.V."/>
            <person name="Vacek V."/>
            <person name="Brzon O."/>
            <person name="Soukal P."/>
            <person name="Eme L."/>
            <person name="Dacks J.B."/>
            <person name="Karnkowska A."/>
            <person name="Elias M."/>
            <person name="Hampl V."/>
        </authorList>
    </citation>
    <scope>NUCLEOTIDE SEQUENCE [LARGE SCALE GENOMIC DNA]</scope>
    <source>
        <strain evidence="2">NAU3</strain>
        <tissue evidence="2">Gut</tissue>
    </source>
</reference>
<comment type="caution">
    <text evidence="2">The sequence shown here is derived from an EMBL/GenBank/DDBJ whole genome shotgun (WGS) entry which is preliminary data.</text>
</comment>
<keyword evidence="3" id="KW-1185">Reference proteome</keyword>
<feature type="compositionally biased region" description="Acidic residues" evidence="1">
    <location>
        <begin position="94"/>
        <end position="104"/>
    </location>
</feature>
<evidence type="ECO:0000313" key="3">
    <source>
        <dbReference type="Proteomes" id="UP001281761"/>
    </source>
</evidence>
<feature type="compositionally biased region" description="Low complexity" evidence="1">
    <location>
        <begin position="62"/>
        <end position="72"/>
    </location>
</feature>